<dbReference type="RefSeq" id="WP_353305680.1">
    <property type="nucleotide sequence ID" value="NZ_AP028955.1"/>
</dbReference>
<evidence type="ECO:0000259" key="1">
    <source>
        <dbReference type="Pfam" id="PF01895"/>
    </source>
</evidence>
<accession>A0ABN7BUU3</accession>
<organism evidence="2 3">
    <name type="scientific">Spiroplasma ixodetis</name>
    <dbReference type="NCBI Taxonomy" id="2141"/>
    <lineage>
        <taxon>Bacteria</taxon>
        <taxon>Bacillati</taxon>
        <taxon>Mycoplasmatota</taxon>
        <taxon>Mollicutes</taxon>
        <taxon>Entomoplasmatales</taxon>
        <taxon>Spiroplasmataceae</taxon>
        <taxon>Spiroplasma</taxon>
    </lineage>
</organism>
<dbReference type="InterPro" id="IPR038078">
    <property type="entry name" value="PhoU-like_sf"/>
</dbReference>
<dbReference type="InterPro" id="IPR028366">
    <property type="entry name" value="PhoU"/>
</dbReference>
<dbReference type="PANTHER" id="PTHR42930">
    <property type="entry name" value="PHOSPHATE-SPECIFIC TRANSPORT SYSTEM ACCESSORY PROTEIN PHOU"/>
    <property type="match status" value="1"/>
</dbReference>
<dbReference type="Gene3D" id="1.20.58.220">
    <property type="entry name" value="Phosphate transport system protein phou homolog 2, domain 2"/>
    <property type="match status" value="1"/>
</dbReference>
<dbReference type="InterPro" id="IPR026022">
    <property type="entry name" value="PhoU_dom"/>
</dbReference>
<dbReference type="SUPFAM" id="SSF109755">
    <property type="entry name" value="PhoU-like"/>
    <property type="match status" value="1"/>
</dbReference>
<name>A0ABN7BUU3_9MOLU</name>
<gene>
    <name evidence="2" type="primary">phoU</name>
    <name evidence="2" type="ORF">SAP269_13150</name>
</gene>
<keyword evidence="3" id="KW-1185">Reference proteome</keyword>
<dbReference type="EMBL" id="AP028955">
    <property type="protein sequence ID" value="BET38726.1"/>
    <property type="molecule type" value="Genomic_DNA"/>
</dbReference>
<feature type="domain" description="PhoU" evidence="1">
    <location>
        <begin position="22"/>
        <end position="105"/>
    </location>
</feature>
<dbReference type="Proteomes" id="UP001473424">
    <property type="component" value="Chromosome"/>
</dbReference>
<proteinExistence type="predicted"/>
<evidence type="ECO:0000313" key="3">
    <source>
        <dbReference type="Proteomes" id="UP001473424"/>
    </source>
</evidence>
<sequence>MKIINRRFDLDIINLKQNLLTLLKEVKKEHKDALIAMETQDFDMSKRIVETDKEIRTVAESLTITAIWSIAQQNPFATDLRTIIGYMNIIRDLERISNYAKNLSKFNVKYKPEIKLTSQLSGLMKKVFKMMDLIGESINENDINKAYQAAEYDIDIDNRFRESTKNIVNMLKVNKNNDQLSQYTSTMQQLMYIERLGDHLVNICETIVYIIKGKFYDLSSTKIYE</sequence>
<evidence type="ECO:0000313" key="2">
    <source>
        <dbReference type="EMBL" id="BET38726.1"/>
    </source>
</evidence>
<dbReference type="PANTHER" id="PTHR42930:SF3">
    <property type="entry name" value="PHOSPHATE-SPECIFIC TRANSPORT SYSTEM ACCESSORY PROTEIN PHOU"/>
    <property type="match status" value="1"/>
</dbReference>
<reference evidence="3" key="1">
    <citation type="journal article" date="2024" name="FEMS Microbiol. Lett.">
        <title>Genomic insights into Spiroplasma endosymbionts that induce male-killing and protective phenotypes in the pea aphid.</title>
        <authorList>
            <person name="Arai H."/>
            <person name="Legeai F."/>
            <person name="Kageyama D."/>
            <person name="Sugio A."/>
            <person name="Simon J.C."/>
        </authorList>
    </citation>
    <scope>NUCLEOTIDE SEQUENCE [LARGE SCALE GENOMIC DNA]</scope>
    <source>
        <strain evidence="3">sAp269</strain>
    </source>
</reference>
<dbReference type="NCBIfam" id="TIGR02135">
    <property type="entry name" value="phoU_full"/>
    <property type="match status" value="1"/>
</dbReference>
<dbReference type="Pfam" id="PF01895">
    <property type="entry name" value="PhoU"/>
    <property type="match status" value="2"/>
</dbReference>
<protein>
    <submittedName>
        <fullName evidence="2">Phosphate signaling complex protein PhoU</fullName>
    </submittedName>
</protein>
<feature type="domain" description="PhoU" evidence="1">
    <location>
        <begin position="123"/>
        <end position="206"/>
    </location>
</feature>